<accession>A0A0N1P1I2</accession>
<sequence length="467" mass="52126">MEDPIAALQHEYRQIREADDRRHQIFDTLIEQVSTLSKERDDAVRRSQRADMTCDTYQQKLEMAEKRLDSLEKAVTLDQFAVVLIDGDDVLFNDSYIRDGAEGGDRAATDLHNALVEQLRPRGDYRKNIQVRIYLNLAGLAGTYTEAKVIPHPIEFNKFVSGFNRRGLIEIIDAGKVKEAADKQIRENFELFSRNIQCKEIILGFSGDSSHAGFLHDNMPNASTGFHLSLLKGRDFAKDLKPLAENLDVVSAPEIFRDTALPTRTVAAQQAAQASVWSTATQAPPARQPASSSSSDGDATDALIARLTINSPNVTEPPKAAPVPTTSASTSQKTGRKTIFVNSQGQRLDKPLKDVDRDLAKELKQKKLCNRHHLRGDCDKGNTGFFTCNHSHAGTLKEREKQALRFVARTSPCKLGTACQDPDCFYGHRCQYGENCTKTDCWFSDDMHYVALEGIKETLPVEYYTVT</sequence>
<dbReference type="VEuPathDB" id="FungiDB:AB675_9492"/>
<feature type="compositionally biased region" description="Low complexity" evidence="1">
    <location>
        <begin position="277"/>
        <end position="302"/>
    </location>
</feature>
<comment type="caution">
    <text evidence="4">The sequence shown here is derived from an EMBL/GenBank/DDBJ whole genome shotgun (WGS) entry which is preliminary data.</text>
</comment>
<protein>
    <recommendedName>
        <fullName evidence="6">C3H1-type domain-containing protein</fullName>
    </recommendedName>
</protein>
<feature type="domain" description="Tandem CCCH zinc finger" evidence="3">
    <location>
        <begin position="403"/>
        <end position="452"/>
    </location>
</feature>
<dbReference type="Pfam" id="PF25543">
    <property type="entry name" value="zf-CCCH_tandem"/>
    <property type="match status" value="1"/>
</dbReference>
<reference evidence="4 5" key="1">
    <citation type="submission" date="2015-06" db="EMBL/GenBank/DDBJ databases">
        <title>Draft genome of the ant-associated black yeast Phialophora attae CBS 131958.</title>
        <authorList>
            <person name="Moreno L.F."/>
            <person name="Stielow B.J."/>
            <person name="de Hoog S."/>
            <person name="Vicente V.A."/>
            <person name="Weiss V.A."/>
            <person name="de Vries M."/>
            <person name="Cruz L.M."/>
            <person name="Souza E.M."/>
        </authorList>
    </citation>
    <scope>NUCLEOTIDE SEQUENCE [LARGE SCALE GENOMIC DNA]</scope>
    <source>
        <strain evidence="4 5">CBS 131958</strain>
    </source>
</reference>
<dbReference type="GeneID" id="28741910"/>
<organism evidence="4 5">
    <name type="scientific">Cyphellophora attinorum</name>
    <dbReference type="NCBI Taxonomy" id="1664694"/>
    <lineage>
        <taxon>Eukaryota</taxon>
        <taxon>Fungi</taxon>
        <taxon>Dikarya</taxon>
        <taxon>Ascomycota</taxon>
        <taxon>Pezizomycotina</taxon>
        <taxon>Eurotiomycetes</taxon>
        <taxon>Chaetothyriomycetidae</taxon>
        <taxon>Chaetothyriales</taxon>
        <taxon>Cyphellophoraceae</taxon>
        <taxon>Cyphellophora</taxon>
    </lineage>
</organism>
<evidence type="ECO:0008006" key="6">
    <source>
        <dbReference type="Google" id="ProtNLM"/>
    </source>
</evidence>
<dbReference type="PANTHER" id="PTHR37543">
    <property type="entry name" value="CCCH ZINC FINGER DNA BINDING PROTEIN (AFU_ORTHOLOGUE AFUA_5G12760)"/>
    <property type="match status" value="1"/>
</dbReference>
<dbReference type="OrthoDB" id="2270193at2759"/>
<evidence type="ECO:0000259" key="3">
    <source>
        <dbReference type="Pfam" id="PF25543"/>
    </source>
</evidence>
<gene>
    <name evidence="4" type="ORF">AB675_9492</name>
</gene>
<dbReference type="PANTHER" id="PTHR37543:SF1">
    <property type="entry name" value="CCCH ZINC FINGER DNA BINDING PROTEIN (AFU_ORTHOLOGUE AFUA_5G12760)"/>
    <property type="match status" value="1"/>
</dbReference>
<evidence type="ECO:0000259" key="2">
    <source>
        <dbReference type="Pfam" id="PF25540"/>
    </source>
</evidence>
<dbReference type="EMBL" id="LFJN01000007">
    <property type="protein sequence ID" value="KPI42223.1"/>
    <property type="molecule type" value="Genomic_DNA"/>
</dbReference>
<dbReference type="RefSeq" id="XP_018002186.1">
    <property type="nucleotide sequence ID" value="XM_018150030.1"/>
</dbReference>
<dbReference type="STRING" id="1664694.A0A0N1P1I2"/>
<name>A0A0N1P1I2_9EURO</name>
<dbReference type="InterPro" id="IPR057683">
    <property type="entry name" value="DUF7923"/>
</dbReference>
<dbReference type="Pfam" id="PF25540">
    <property type="entry name" value="DUF7923"/>
    <property type="match status" value="1"/>
</dbReference>
<evidence type="ECO:0000313" key="4">
    <source>
        <dbReference type="EMBL" id="KPI42223.1"/>
    </source>
</evidence>
<dbReference type="AlphaFoldDB" id="A0A0N1P1I2"/>
<evidence type="ECO:0000313" key="5">
    <source>
        <dbReference type="Proteomes" id="UP000038010"/>
    </source>
</evidence>
<keyword evidence="5" id="KW-1185">Reference proteome</keyword>
<dbReference type="InterPro" id="IPR057654">
    <property type="entry name" value="Znf-CCCH_tandem"/>
</dbReference>
<evidence type="ECO:0000256" key="1">
    <source>
        <dbReference type="SAM" id="MobiDB-lite"/>
    </source>
</evidence>
<feature type="region of interest" description="Disordered" evidence="1">
    <location>
        <begin position="277"/>
        <end position="345"/>
    </location>
</feature>
<feature type="domain" description="DUF7923" evidence="2">
    <location>
        <begin position="78"/>
        <end position="256"/>
    </location>
</feature>
<proteinExistence type="predicted"/>
<feature type="compositionally biased region" description="Polar residues" evidence="1">
    <location>
        <begin position="324"/>
        <end position="333"/>
    </location>
</feature>
<dbReference type="Proteomes" id="UP000038010">
    <property type="component" value="Unassembled WGS sequence"/>
</dbReference>